<evidence type="ECO:0008006" key="4">
    <source>
        <dbReference type="Google" id="ProtNLM"/>
    </source>
</evidence>
<feature type="region of interest" description="Disordered" evidence="1">
    <location>
        <begin position="83"/>
        <end position="108"/>
    </location>
</feature>
<protein>
    <recommendedName>
        <fullName evidence="4">WGR domain-containing protein</fullName>
    </recommendedName>
</protein>
<evidence type="ECO:0000313" key="3">
    <source>
        <dbReference type="Proteomes" id="UP001158049"/>
    </source>
</evidence>
<dbReference type="Proteomes" id="UP001158049">
    <property type="component" value="Unassembled WGS sequence"/>
</dbReference>
<evidence type="ECO:0000256" key="1">
    <source>
        <dbReference type="SAM" id="MobiDB-lite"/>
    </source>
</evidence>
<dbReference type="EMBL" id="FXUL01000033">
    <property type="protein sequence ID" value="SMP79829.1"/>
    <property type="molecule type" value="Genomic_DNA"/>
</dbReference>
<reference evidence="2 3" key="1">
    <citation type="submission" date="2017-05" db="EMBL/GenBank/DDBJ databases">
        <authorList>
            <person name="Varghese N."/>
            <person name="Submissions S."/>
        </authorList>
    </citation>
    <scope>NUCLEOTIDE SEQUENCE [LARGE SCALE GENOMIC DNA]</scope>
    <source>
        <strain evidence="2 3">DSM 26001</strain>
    </source>
</reference>
<evidence type="ECO:0000313" key="2">
    <source>
        <dbReference type="EMBL" id="SMP79829.1"/>
    </source>
</evidence>
<sequence>MMIKMLLEEAGQYFYCEARKTAHHEFEGIVHFLHKVGDGNAFVRGKTHHVKTTFDARNDALTAAERYGKQIAMQLAQPSKLPTDGGCFEPGAQNAGRMSAAPQEKSAC</sequence>
<keyword evidence="3" id="KW-1185">Reference proteome</keyword>
<name>A0ABY1QSW8_9BURK</name>
<accession>A0ABY1QSW8</accession>
<gene>
    <name evidence="2" type="ORF">SAMN06295970_1332</name>
</gene>
<comment type="caution">
    <text evidence="2">The sequence shown here is derived from an EMBL/GenBank/DDBJ whole genome shotgun (WGS) entry which is preliminary data.</text>
</comment>
<proteinExistence type="predicted"/>
<organism evidence="2 3">
    <name type="scientific">Noviherbaspirillum suwonense</name>
    <dbReference type="NCBI Taxonomy" id="1224511"/>
    <lineage>
        <taxon>Bacteria</taxon>
        <taxon>Pseudomonadati</taxon>
        <taxon>Pseudomonadota</taxon>
        <taxon>Betaproteobacteria</taxon>
        <taxon>Burkholderiales</taxon>
        <taxon>Oxalobacteraceae</taxon>
        <taxon>Noviherbaspirillum</taxon>
    </lineage>
</organism>